<organism evidence="2 3">
    <name type="scientific">Glaciecola petra</name>
    <dbReference type="NCBI Taxonomy" id="3075602"/>
    <lineage>
        <taxon>Bacteria</taxon>
        <taxon>Pseudomonadati</taxon>
        <taxon>Pseudomonadota</taxon>
        <taxon>Gammaproteobacteria</taxon>
        <taxon>Alteromonadales</taxon>
        <taxon>Alteromonadaceae</taxon>
        <taxon>Glaciecola</taxon>
    </lineage>
</organism>
<protein>
    <submittedName>
        <fullName evidence="2">LiaF-related protein</fullName>
    </submittedName>
</protein>
<accession>A0ABU2ZR64</accession>
<reference evidence="2 3" key="1">
    <citation type="submission" date="2023-09" db="EMBL/GenBank/DDBJ databases">
        <authorList>
            <person name="Rey-Velasco X."/>
        </authorList>
    </citation>
    <scope>NUCLEOTIDE SEQUENCE [LARGE SCALE GENOMIC DNA]</scope>
    <source>
        <strain evidence="2 3">P117</strain>
    </source>
</reference>
<evidence type="ECO:0000313" key="3">
    <source>
        <dbReference type="Proteomes" id="UP001253545"/>
    </source>
</evidence>
<feature type="domain" description="Cell wall-active antibiotics response LiaF-like C-terminal" evidence="1">
    <location>
        <begin position="101"/>
        <end position="164"/>
    </location>
</feature>
<dbReference type="Proteomes" id="UP001253545">
    <property type="component" value="Unassembled WGS sequence"/>
</dbReference>
<comment type="caution">
    <text evidence="2">The sequence shown here is derived from an EMBL/GenBank/DDBJ whole genome shotgun (WGS) entry which is preliminary data.</text>
</comment>
<keyword evidence="3" id="KW-1185">Reference proteome</keyword>
<dbReference type="InterPro" id="IPR024425">
    <property type="entry name" value="LiaF-like_C"/>
</dbReference>
<dbReference type="Pfam" id="PF09922">
    <property type="entry name" value="LiaF-like_C"/>
    <property type="match status" value="1"/>
</dbReference>
<dbReference type="EMBL" id="JAVRHX010000002">
    <property type="protein sequence ID" value="MDT0595126.1"/>
    <property type="molecule type" value="Genomic_DNA"/>
</dbReference>
<gene>
    <name evidence="2" type="ORF">RM552_09750</name>
</gene>
<sequence>MTVKLEDRPREQVKEEVIDTLIHNYSHGFISNEAFERRLDKVIAATSNQAMLDEIEDLSDAPDDTIKQHKQKQFSVNYANNEVEESENMISVLSETDRSGVWEVPKLIKVYSILGSAKIDFTDARFSSPNVRIKIISFMGSERIFVPENVNIVSKAVCVLGSVKNRAASIAPSQAPTITVEGVIILSDLTIKIRTTVKEKFIAFANQMKEMFDPNKM</sequence>
<dbReference type="PANTHER" id="PTHR40763">
    <property type="entry name" value="MEMBRANE PROTEIN-RELATED"/>
    <property type="match status" value="1"/>
</dbReference>
<dbReference type="RefSeq" id="WP_311368643.1">
    <property type="nucleotide sequence ID" value="NZ_JAVRHX010000002.1"/>
</dbReference>
<name>A0ABU2ZR64_9ALTE</name>
<dbReference type="PANTHER" id="PTHR40763:SF5">
    <property type="entry name" value="MEMBRANE PROTEIN"/>
    <property type="match status" value="1"/>
</dbReference>
<evidence type="ECO:0000313" key="2">
    <source>
        <dbReference type="EMBL" id="MDT0595126.1"/>
    </source>
</evidence>
<proteinExistence type="predicted"/>
<evidence type="ECO:0000259" key="1">
    <source>
        <dbReference type="Pfam" id="PF09922"/>
    </source>
</evidence>